<dbReference type="SUPFAM" id="SSF52343">
    <property type="entry name" value="Ferredoxin reductase-like, C-terminal NADP-linked domain"/>
    <property type="match status" value="1"/>
</dbReference>
<dbReference type="Pfam" id="PF00175">
    <property type="entry name" value="NAD_binding_1"/>
    <property type="match status" value="1"/>
</dbReference>
<gene>
    <name evidence="3" type="ORF">BJY24_005643</name>
</gene>
<keyword evidence="1" id="KW-0479">Metal-binding</keyword>
<dbReference type="GO" id="GO:0046872">
    <property type="term" value="F:metal ion binding"/>
    <property type="evidence" value="ECO:0007669"/>
    <property type="project" value="UniProtKB-KW"/>
</dbReference>
<reference evidence="3 4" key="1">
    <citation type="submission" date="2020-08" db="EMBL/GenBank/DDBJ databases">
        <title>Sequencing the genomes of 1000 actinobacteria strains.</title>
        <authorList>
            <person name="Klenk H.-P."/>
        </authorList>
    </citation>
    <scope>NUCLEOTIDE SEQUENCE [LARGE SCALE GENOMIC DNA]</scope>
    <source>
        <strain evidence="3 4">DSM 43582</strain>
    </source>
</reference>
<feature type="binding site" evidence="1">
    <location>
        <position position="263"/>
    </location>
    <ligand>
        <name>[2Fe-2S] cluster</name>
        <dbReference type="ChEBI" id="CHEBI:190135"/>
    </ligand>
</feature>
<organism evidence="3 4">
    <name type="scientific">Nocardia transvalensis</name>
    <dbReference type="NCBI Taxonomy" id="37333"/>
    <lineage>
        <taxon>Bacteria</taxon>
        <taxon>Bacillati</taxon>
        <taxon>Actinomycetota</taxon>
        <taxon>Actinomycetes</taxon>
        <taxon>Mycobacteriales</taxon>
        <taxon>Nocardiaceae</taxon>
        <taxon>Nocardia</taxon>
    </lineage>
</organism>
<dbReference type="GO" id="GO:0016491">
    <property type="term" value="F:oxidoreductase activity"/>
    <property type="evidence" value="ECO:0007669"/>
    <property type="project" value="InterPro"/>
</dbReference>
<dbReference type="InterPro" id="IPR050353">
    <property type="entry name" value="PyrK_electron_transfer"/>
</dbReference>
<sequence>MTVAAGPRTGVLDDTMLPYRVVARRCETRDTTTLLLEPIHAAAQRFRAGQFMMLYSFGVGEIAISISGDPSAAGPLEHTIRGVGAVSTALRDTPVGGRVGVRGPFGTGWEPETAVGRDLVIVGGGVGVAPLRPLVLAALRDRGQYRRVVLITGARTPSDILFPDDQNRWAASGLLEVHRTVDHPEPDWHGQVGFVTEPLARLRLDPARTTAFLCGPEPMMRFCARTLRRHGVAATDIRISLERDMRCGAARCGHCQLGPLLVCRDGPVVDYATAEPLLAVREL</sequence>
<dbReference type="GO" id="GO:0006221">
    <property type="term" value="P:pyrimidine nucleotide biosynthetic process"/>
    <property type="evidence" value="ECO:0007669"/>
    <property type="project" value="InterPro"/>
</dbReference>
<dbReference type="Proteomes" id="UP000540412">
    <property type="component" value="Unassembled WGS sequence"/>
</dbReference>
<dbReference type="GO" id="GO:0050660">
    <property type="term" value="F:flavin adenine dinucleotide binding"/>
    <property type="evidence" value="ECO:0007669"/>
    <property type="project" value="InterPro"/>
</dbReference>
<dbReference type="InterPro" id="IPR012165">
    <property type="entry name" value="Cyt_c3_hydrogenase_gsu"/>
</dbReference>
<feature type="binding site" evidence="1">
    <location>
        <position position="255"/>
    </location>
    <ligand>
        <name>[2Fe-2S] cluster</name>
        <dbReference type="ChEBI" id="CHEBI:190135"/>
    </ligand>
</feature>
<dbReference type="Gene3D" id="3.40.50.80">
    <property type="entry name" value="Nucleotide-binding domain of ferredoxin-NADP reductase (FNR) module"/>
    <property type="match status" value="1"/>
</dbReference>
<evidence type="ECO:0000256" key="1">
    <source>
        <dbReference type="PIRSR" id="PIRSR006816-2"/>
    </source>
</evidence>
<evidence type="ECO:0000259" key="2">
    <source>
        <dbReference type="PROSITE" id="PS51384"/>
    </source>
</evidence>
<keyword evidence="1" id="KW-0408">Iron</keyword>
<dbReference type="EMBL" id="JACHIT010000002">
    <property type="protein sequence ID" value="MBB5916731.1"/>
    <property type="molecule type" value="Genomic_DNA"/>
</dbReference>
<dbReference type="AlphaFoldDB" id="A0A7W9PIH7"/>
<evidence type="ECO:0000313" key="4">
    <source>
        <dbReference type="Proteomes" id="UP000540412"/>
    </source>
</evidence>
<dbReference type="PANTHER" id="PTHR43513">
    <property type="entry name" value="DIHYDROOROTATE DEHYDROGENASE B (NAD(+)), ELECTRON TRANSFER SUBUNIT"/>
    <property type="match status" value="1"/>
</dbReference>
<dbReference type="PIRSF" id="PIRSF006816">
    <property type="entry name" value="Cyc3_hyd_g"/>
    <property type="match status" value="1"/>
</dbReference>
<dbReference type="PROSITE" id="PS51384">
    <property type="entry name" value="FAD_FR"/>
    <property type="match status" value="1"/>
</dbReference>
<dbReference type="InterPro" id="IPR017927">
    <property type="entry name" value="FAD-bd_FR_type"/>
</dbReference>
<dbReference type="GO" id="GO:0051537">
    <property type="term" value="F:2 iron, 2 sulfur cluster binding"/>
    <property type="evidence" value="ECO:0007669"/>
    <property type="project" value="UniProtKB-KW"/>
</dbReference>
<proteinExistence type="predicted"/>
<feature type="binding site" evidence="1">
    <location>
        <position position="247"/>
    </location>
    <ligand>
        <name>[2Fe-2S] cluster</name>
        <dbReference type="ChEBI" id="CHEBI:190135"/>
    </ligand>
</feature>
<dbReference type="RefSeq" id="WP_040754124.1">
    <property type="nucleotide sequence ID" value="NZ_JACHIT010000002.1"/>
</dbReference>
<evidence type="ECO:0000313" key="3">
    <source>
        <dbReference type="EMBL" id="MBB5916731.1"/>
    </source>
</evidence>
<feature type="binding site" evidence="1">
    <location>
        <position position="252"/>
    </location>
    <ligand>
        <name>[2Fe-2S] cluster</name>
        <dbReference type="ChEBI" id="CHEBI:190135"/>
    </ligand>
</feature>
<comment type="caution">
    <text evidence="3">The sequence shown here is derived from an EMBL/GenBank/DDBJ whole genome shotgun (WGS) entry which is preliminary data.</text>
</comment>
<dbReference type="CDD" id="cd06221">
    <property type="entry name" value="sulfite_reductase_like"/>
    <property type="match status" value="1"/>
</dbReference>
<dbReference type="InterPro" id="IPR001433">
    <property type="entry name" value="OxRdtase_FAD/NAD-bd"/>
</dbReference>
<comment type="cofactor">
    <cofactor evidence="1">
        <name>[2Fe-2S] cluster</name>
        <dbReference type="ChEBI" id="CHEBI:190135"/>
    </cofactor>
    <text evidence="1">Binds 1 [2Fe-2S] cluster per subunit.</text>
</comment>
<protein>
    <submittedName>
        <fullName evidence="3">NAD(P)H-flavin reductase</fullName>
    </submittedName>
</protein>
<name>A0A7W9PIH7_9NOCA</name>
<dbReference type="PRINTS" id="PR00406">
    <property type="entry name" value="CYTB5RDTASE"/>
</dbReference>
<dbReference type="Gene3D" id="2.40.30.10">
    <property type="entry name" value="Translation factors"/>
    <property type="match status" value="1"/>
</dbReference>
<accession>A0A7W9PIH7</accession>
<keyword evidence="4" id="KW-1185">Reference proteome</keyword>
<dbReference type="SUPFAM" id="SSF63380">
    <property type="entry name" value="Riboflavin synthase domain-like"/>
    <property type="match status" value="1"/>
</dbReference>
<dbReference type="InterPro" id="IPR039261">
    <property type="entry name" value="FNR_nucleotide-bd"/>
</dbReference>
<feature type="domain" description="FAD-binding FR-type" evidence="2">
    <location>
        <begin position="14"/>
        <end position="111"/>
    </location>
</feature>
<dbReference type="InterPro" id="IPR017938">
    <property type="entry name" value="Riboflavin_synthase-like_b-brl"/>
</dbReference>
<keyword evidence="1" id="KW-0001">2Fe-2S</keyword>
<keyword evidence="1" id="KW-0411">Iron-sulfur</keyword>